<name>A0ABQ9TQM2_SAGOE</name>
<evidence type="ECO:0000313" key="2">
    <source>
        <dbReference type="EMBL" id="KAK2086820.1"/>
    </source>
</evidence>
<evidence type="ECO:0000313" key="3">
    <source>
        <dbReference type="Proteomes" id="UP001266305"/>
    </source>
</evidence>
<evidence type="ECO:0000256" key="1">
    <source>
        <dbReference type="SAM" id="MobiDB-lite"/>
    </source>
</evidence>
<comment type="caution">
    <text evidence="2">The sequence shown here is derived from an EMBL/GenBank/DDBJ whole genome shotgun (WGS) entry which is preliminary data.</text>
</comment>
<organism evidence="2 3">
    <name type="scientific">Saguinus oedipus</name>
    <name type="common">Cotton-top tamarin</name>
    <name type="synonym">Oedipomidas oedipus</name>
    <dbReference type="NCBI Taxonomy" id="9490"/>
    <lineage>
        <taxon>Eukaryota</taxon>
        <taxon>Metazoa</taxon>
        <taxon>Chordata</taxon>
        <taxon>Craniata</taxon>
        <taxon>Vertebrata</taxon>
        <taxon>Euteleostomi</taxon>
        <taxon>Mammalia</taxon>
        <taxon>Eutheria</taxon>
        <taxon>Euarchontoglires</taxon>
        <taxon>Primates</taxon>
        <taxon>Haplorrhini</taxon>
        <taxon>Platyrrhini</taxon>
        <taxon>Cebidae</taxon>
        <taxon>Callitrichinae</taxon>
        <taxon>Saguinus</taxon>
    </lineage>
</organism>
<proteinExistence type="predicted"/>
<sequence length="140" mass="14542">MLSDELTAPGGFSNLSSAQPGTDRAFSSSGKFHQVLLTQSPMGSSLGFGCCRSLGTLDSVCLGTVVTTGVGGVVGGPQGQAKALTGSPPTQLHHPAQDFRFGTVWESSAEAYIKKSFPEMHAHMRRHSAPTTPHGVAMLT</sequence>
<feature type="region of interest" description="Disordered" evidence="1">
    <location>
        <begin position="1"/>
        <end position="26"/>
    </location>
</feature>
<protein>
    <submittedName>
        <fullName evidence="2">Uncharacterized protein</fullName>
    </submittedName>
</protein>
<dbReference type="Proteomes" id="UP001266305">
    <property type="component" value="Unassembled WGS sequence"/>
</dbReference>
<dbReference type="EMBL" id="JASSZA010000019">
    <property type="protein sequence ID" value="KAK2086820.1"/>
    <property type="molecule type" value="Genomic_DNA"/>
</dbReference>
<keyword evidence="3" id="KW-1185">Reference proteome</keyword>
<dbReference type="Gene3D" id="3.40.190.10">
    <property type="entry name" value="Periplasmic binding protein-like II"/>
    <property type="match status" value="1"/>
</dbReference>
<reference evidence="2 3" key="1">
    <citation type="submission" date="2023-05" db="EMBL/GenBank/DDBJ databases">
        <title>B98-5 Cell Line De Novo Hybrid Assembly: An Optical Mapping Approach.</title>
        <authorList>
            <person name="Kananen K."/>
            <person name="Auerbach J.A."/>
            <person name="Kautto E."/>
            <person name="Blachly J.S."/>
        </authorList>
    </citation>
    <scope>NUCLEOTIDE SEQUENCE [LARGE SCALE GENOMIC DNA]</scope>
    <source>
        <strain evidence="2">B95-8</strain>
        <tissue evidence="2">Cell line</tissue>
    </source>
</reference>
<accession>A0ABQ9TQM2</accession>
<gene>
    <name evidence="2" type="ORF">P7K49_032727</name>
</gene>
<feature type="compositionally biased region" description="Polar residues" evidence="1">
    <location>
        <begin position="13"/>
        <end position="26"/>
    </location>
</feature>